<evidence type="ECO:0000313" key="2">
    <source>
        <dbReference type="EMBL" id="MPC11842.1"/>
    </source>
</evidence>
<dbReference type="AlphaFoldDB" id="A0A5B7CQ75"/>
<proteinExistence type="predicted"/>
<comment type="caution">
    <text evidence="2">The sequence shown here is derived from an EMBL/GenBank/DDBJ whole genome shotgun (WGS) entry which is preliminary data.</text>
</comment>
<dbReference type="EMBL" id="VSRR010000184">
    <property type="protein sequence ID" value="MPC11842.1"/>
    <property type="molecule type" value="Genomic_DNA"/>
</dbReference>
<sequence length="66" mass="6942">MYKLVLLPAIAKLVMREETAGSVGRGEATAARQRAAPAPSPPRLGPRRRNLSPPEGGAAPPIRTNT</sequence>
<dbReference type="Proteomes" id="UP000324222">
    <property type="component" value="Unassembled WGS sequence"/>
</dbReference>
<protein>
    <submittedName>
        <fullName evidence="2">Uncharacterized protein</fullName>
    </submittedName>
</protein>
<keyword evidence="3" id="KW-1185">Reference proteome</keyword>
<name>A0A5B7CQ75_PORTR</name>
<evidence type="ECO:0000313" key="3">
    <source>
        <dbReference type="Proteomes" id="UP000324222"/>
    </source>
</evidence>
<evidence type="ECO:0000256" key="1">
    <source>
        <dbReference type="SAM" id="MobiDB-lite"/>
    </source>
</evidence>
<accession>A0A5B7CQ75</accession>
<feature type="region of interest" description="Disordered" evidence="1">
    <location>
        <begin position="17"/>
        <end position="66"/>
    </location>
</feature>
<organism evidence="2 3">
    <name type="scientific">Portunus trituberculatus</name>
    <name type="common">Swimming crab</name>
    <name type="synonym">Neptunus trituberculatus</name>
    <dbReference type="NCBI Taxonomy" id="210409"/>
    <lineage>
        <taxon>Eukaryota</taxon>
        <taxon>Metazoa</taxon>
        <taxon>Ecdysozoa</taxon>
        <taxon>Arthropoda</taxon>
        <taxon>Crustacea</taxon>
        <taxon>Multicrustacea</taxon>
        <taxon>Malacostraca</taxon>
        <taxon>Eumalacostraca</taxon>
        <taxon>Eucarida</taxon>
        <taxon>Decapoda</taxon>
        <taxon>Pleocyemata</taxon>
        <taxon>Brachyura</taxon>
        <taxon>Eubrachyura</taxon>
        <taxon>Portunoidea</taxon>
        <taxon>Portunidae</taxon>
        <taxon>Portuninae</taxon>
        <taxon>Portunus</taxon>
    </lineage>
</organism>
<reference evidence="2 3" key="1">
    <citation type="submission" date="2019-05" db="EMBL/GenBank/DDBJ databases">
        <title>Another draft genome of Portunus trituberculatus and its Hox gene families provides insights of decapod evolution.</title>
        <authorList>
            <person name="Jeong J.-H."/>
            <person name="Song I."/>
            <person name="Kim S."/>
            <person name="Choi T."/>
            <person name="Kim D."/>
            <person name="Ryu S."/>
            <person name="Kim W."/>
        </authorList>
    </citation>
    <scope>NUCLEOTIDE SEQUENCE [LARGE SCALE GENOMIC DNA]</scope>
    <source>
        <tissue evidence="2">Muscle</tissue>
    </source>
</reference>
<gene>
    <name evidence="2" type="ORF">E2C01_004517</name>
</gene>
<feature type="compositionally biased region" description="Low complexity" evidence="1">
    <location>
        <begin position="25"/>
        <end position="37"/>
    </location>
</feature>